<protein>
    <submittedName>
        <fullName evidence="2">Uncharacterized protein</fullName>
    </submittedName>
</protein>
<evidence type="ECO:0000256" key="1">
    <source>
        <dbReference type="SAM" id="MobiDB-lite"/>
    </source>
</evidence>
<sequence length="141" mass="15642">MSLSDMLSALNGGISNKKAEIEEKIARLKKAKSKVEREQDAAETDLKQIKQPKLGTSWKGERSQDFKSERNEAHDALQTIVNDKYPRYVSRIEFKISTLEAEQAALSFASSLAGDAARLAEKGEDAVEDAKRLISKAWSSL</sequence>
<dbReference type="Pfam" id="PF16888">
    <property type="entry name" value="YwqH-like"/>
    <property type="match status" value="1"/>
</dbReference>
<evidence type="ECO:0000313" key="2">
    <source>
        <dbReference type="EMBL" id="KEP26216.1"/>
    </source>
</evidence>
<dbReference type="AlphaFoldDB" id="A0A081LAE0"/>
<dbReference type="InterPro" id="IPR031681">
    <property type="entry name" value="YwqH-like"/>
</dbReference>
<feature type="compositionally biased region" description="Basic and acidic residues" evidence="1">
    <location>
        <begin position="59"/>
        <end position="71"/>
    </location>
</feature>
<keyword evidence="3" id="KW-1185">Reference proteome</keyword>
<dbReference type="EMBL" id="JOTP01000011">
    <property type="protein sequence ID" value="KEP26216.1"/>
    <property type="molecule type" value="Genomic_DNA"/>
</dbReference>
<dbReference type="OrthoDB" id="2857147at2"/>
<accession>A0A081LAE0</accession>
<organism evidence="2 3">
    <name type="scientific">Bacillus zhangzhouensis</name>
    <dbReference type="NCBI Taxonomy" id="1178540"/>
    <lineage>
        <taxon>Bacteria</taxon>
        <taxon>Bacillati</taxon>
        <taxon>Bacillota</taxon>
        <taxon>Bacilli</taxon>
        <taxon>Bacillales</taxon>
        <taxon>Bacillaceae</taxon>
        <taxon>Bacillus</taxon>
    </lineage>
</organism>
<feature type="compositionally biased region" description="Basic and acidic residues" evidence="1">
    <location>
        <begin position="36"/>
        <end position="48"/>
    </location>
</feature>
<reference evidence="2 3" key="1">
    <citation type="submission" date="2012-09" db="EMBL/GenBank/DDBJ databases">
        <title>Genome Sequence of Bacillus sp. DW5-4.</title>
        <authorList>
            <person name="Lai Q."/>
            <person name="Liu Y."/>
            <person name="Shao Z."/>
        </authorList>
    </citation>
    <scope>NUCLEOTIDE SEQUENCE [LARGE SCALE GENOMIC DNA]</scope>
    <source>
        <strain evidence="2 3">DW5-4</strain>
    </source>
</reference>
<feature type="region of interest" description="Disordered" evidence="1">
    <location>
        <begin position="36"/>
        <end position="71"/>
    </location>
</feature>
<name>A0A081LAE0_9BACI</name>
<proteinExistence type="predicted"/>
<comment type="caution">
    <text evidence="2">The sequence shown here is derived from an EMBL/GenBank/DDBJ whole genome shotgun (WGS) entry which is preliminary data.</text>
</comment>
<evidence type="ECO:0000313" key="3">
    <source>
        <dbReference type="Proteomes" id="UP000028091"/>
    </source>
</evidence>
<dbReference type="eggNOG" id="ENOG5032Y83">
    <property type="taxonomic scope" value="Bacteria"/>
</dbReference>
<dbReference type="Proteomes" id="UP000028091">
    <property type="component" value="Unassembled WGS sequence"/>
</dbReference>
<gene>
    <name evidence="2" type="ORF">BA70_02845</name>
</gene>
<dbReference type="RefSeq" id="WP_034321806.1">
    <property type="nucleotide sequence ID" value="NZ_JAVIKA010000001.1"/>
</dbReference>